<dbReference type="FunFam" id="2.10.25.10:FF:000472">
    <property type="entry name" value="Uncharacterized protein, isoform A"/>
    <property type="match status" value="2"/>
</dbReference>
<dbReference type="SMART" id="SM00032">
    <property type="entry name" value="CCP"/>
    <property type="match status" value="8"/>
</dbReference>
<evidence type="ECO:0000313" key="26">
    <source>
        <dbReference type="Proteomes" id="UP000005408"/>
    </source>
</evidence>
<name>A0A8W8L530_MAGGI</name>
<feature type="domain" description="EGF-like" evidence="20">
    <location>
        <begin position="2180"/>
        <end position="2216"/>
    </location>
</feature>
<evidence type="ECO:0000256" key="6">
    <source>
        <dbReference type="ARBA" id="ARBA00022737"/>
    </source>
</evidence>
<dbReference type="SUPFAM" id="SSF57196">
    <property type="entry name" value="EGF/Laminin"/>
    <property type="match status" value="10"/>
</dbReference>
<dbReference type="SMART" id="SM00179">
    <property type="entry name" value="EGF_CA"/>
    <property type="match status" value="12"/>
</dbReference>
<dbReference type="FunFam" id="2.10.25.10:FF:000146">
    <property type="entry name" value="Putative neurogenic locus notch"/>
    <property type="match status" value="1"/>
</dbReference>
<evidence type="ECO:0000256" key="3">
    <source>
        <dbReference type="ARBA" id="ARBA00022536"/>
    </source>
</evidence>
<feature type="domain" description="EGF-like" evidence="20">
    <location>
        <begin position="1906"/>
        <end position="1943"/>
    </location>
</feature>
<dbReference type="InterPro" id="IPR035914">
    <property type="entry name" value="Sperma_CUB_dom_sf"/>
</dbReference>
<dbReference type="GO" id="GO:0045197">
    <property type="term" value="P:establishment or maintenance of epithelial cell apical/basal polarity"/>
    <property type="evidence" value="ECO:0007669"/>
    <property type="project" value="TreeGrafter"/>
</dbReference>
<dbReference type="InterPro" id="IPR000436">
    <property type="entry name" value="Sushi_SCR_CCP_dom"/>
</dbReference>
<dbReference type="InterPro" id="IPR009030">
    <property type="entry name" value="Growth_fac_rcpt_cys_sf"/>
</dbReference>
<feature type="disulfide bond" evidence="12">
    <location>
        <begin position="516"/>
        <end position="543"/>
    </location>
</feature>
<feature type="domain" description="C-type lectin" evidence="21">
    <location>
        <begin position="37"/>
        <end position="161"/>
    </location>
</feature>
<feature type="disulfide bond" evidence="13">
    <location>
        <begin position="2051"/>
        <end position="2060"/>
    </location>
</feature>
<dbReference type="Gene3D" id="3.10.100.10">
    <property type="entry name" value="Mannose-Binding Protein A, subunit A"/>
    <property type="match status" value="1"/>
</dbReference>
<keyword evidence="8 17" id="KW-1133">Transmembrane helix</keyword>
<feature type="disulfide bond" evidence="13">
    <location>
        <begin position="1971"/>
        <end position="1980"/>
    </location>
</feature>
<feature type="chain" id="PRO_5036457776" description="Fibropellin-1" evidence="18">
    <location>
        <begin position="20"/>
        <end position="3199"/>
    </location>
</feature>
<dbReference type="PANTHER" id="PTHR24049:SF22">
    <property type="entry name" value="DROSOPHILA CRUMBS HOMOLOG"/>
    <property type="match status" value="1"/>
</dbReference>
<dbReference type="GO" id="GO:0048732">
    <property type="term" value="P:gland development"/>
    <property type="evidence" value="ECO:0007669"/>
    <property type="project" value="UniProtKB-ARBA"/>
</dbReference>
<feature type="disulfide bond" evidence="13">
    <location>
        <begin position="1808"/>
        <end position="1817"/>
    </location>
</feature>
<evidence type="ECO:0000256" key="14">
    <source>
        <dbReference type="PROSITE-ProRule" id="PRU00124"/>
    </source>
</evidence>
<dbReference type="SMART" id="SM00042">
    <property type="entry name" value="CUB"/>
    <property type="match status" value="3"/>
</dbReference>
<evidence type="ECO:0000256" key="1">
    <source>
        <dbReference type="ARBA" id="ARBA00004479"/>
    </source>
</evidence>
<dbReference type="InterPro" id="IPR000152">
    <property type="entry name" value="EGF-type_Asp/Asn_hydroxyl_site"/>
</dbReference>
<dbReference type="Pfam" id="PF02210">
    <property type="entry name" value="Laminin_G_2"/>
    <property type="match status" value="1"/>
</dbReference>
<dbReference type="GO" id="GO:0007219">
    <property type="term" value="P:Notch signaling pathway"/>
    <property type="evidence" value="ECO:0007669"/>
    <property type="project" value="UniProtKB-KW"/>
</dbReference>
<dbReference type="EnsemblMetazoa" id="G25941.1">
    <property type="protein sequence ID" value="G25941.1:cds"/>
    <property type="gene ID" value="G25941"/>
</dbReference>
<feature type="region of interest" description="Disordered" evidence="16">
    <location>
        <begin position="3105"/>
        <end position="3199"/>
    </location>
</feature>
<dbReference type="InterPro" id="IPR001881">
    <property type="entry name" value="EGF-like_Ca-bd_dom"/>
</dbReference>
<dbReference type="PROSITE" id="PS00022">
    <property type="entry name" value="EGF_1"/>
    <property type="match status" value="11"/>
</dbReference>
<feature type="domain" description="EGF-like" evidence="20">
    <location>
        <begin position="2258"/>
        <end position="2294"/>
    </location>
</feature>
<feature type="domain" description="HYR" evidence="22">
    <location>
        <begin position="1227"/>
        <end position="1308"/>
    </location>
</feature>
<evidence type="ECO:0000256" key="7">
    <source>
        <dbReference type="ARBA" id="ARBA00022976"/>
    </source>
</evidence>
<dbReference type="InterPro" id="IPR000742">
    <property type="entry name" value="EGF"/>
</dbReference>
<proteinExistence type="predicted"/>
<dbReference type="Gene3D" id="2.10.25.10">
    <property type="entry name" value="Laminin"/>
    <property type="match status" value="14"/>
</dbReference>
<dbReference type="PANTHER" id="PTHR24049">
    <property type="entry name" value="CRUMBS FAMILY MEMBER"/>
    <property type="match status" value="1"/>
</dbReference>
<feature type="domain" description="Sushi" evidence="23">
    <location>
        <begin position="692"/>
        <end position="749"/>
    </location>
</feature>
<feature type="disulfide bond" evidence="13">
    <location>
        <begin position="1933"/>
        <end position="1942"/>
    </location>
</feature>
<keyword evidence="4 17" id="KW-0812">Transmembrane</keyword>
<dbReference type="GO" id="GO:0005886">
    <property type="term" value="C:plasma membrane"/>
    <property type="evidence" value="ECO:0007669"/>
    <property type="project" value="TreeGrafter"/>
</dbReference>
<feature type="domain" description="CUB" evidence="19">
    <location>
        <begin position="204"/>
        <end position="316"/>
    </location>
</feature>
<evidence type="ECO:0000256" key="5">
    <source>
        <dbReference type="ARBA" id="ARBA00022729"/>
    </source>
</evidence>
<dbReference type="PROSITE" id="PS50068">
    <property type="entry name" value="LDLRA_2"/>
    <property type="match status" value="1"/>
</dbReference>
<dbReference type="PROSITE" id="PS50825">
    <property type="entry name" value="HYR"/>
    <property type="match status" value="1"/>
</dbReference>
<feature type="disulfide bond" evidence="13">
    <location>
        <begin position="2206"/>
        <end position="2215"/>
    </location>
</feature>
<dbReference type="Proteomes" id="UP000005408">
    <property type="component" value="Unassembled WGS sequence"/>
</dbReference>
<evidence type="ECO:0000256" key="12">
    <source>
        <dbReference type="PROSITE-ProRule" id="PRU00059"/>
    </source>
</evidence>
<protein>
    <recommendedName>
        <fullName evidence="27">Fibropellin-1</fullName>
    </recommendedName>
</protein>
<dbReference type="Gene3D" id="2.60.120.290">
    <property type="entry name" value="Spermadhesin, CUB domain"/>
    <property type="match status" value="3"/>
</dbReference>
<evidence type="ECO:0000313" key="25">
    <source>
        <dbReference type="EnsemblMetazoa" id="G25941.1:cds"/>
    </source>
</evidence>
<dbReference type="Gene3D" id="2.60.120.200">
    <property type="match status" value="1"/>
</dbReference>
<evidence type="ECO:0000256" key="8">
    <source>
        <dbReference type="ARBA" id="ARBA00022989"/>
    </source>
</evidence>
<evidence type="ECO:0000256" key="15">
    <source>
        <dbReference type="PROSITE-ProRule" id="PRU00302"/>
    </source>
</evidence>
<feature type="domain" description="EGF-like" evidence="20">
    <location>
        <begin position="2142"/>
        <end position="2178"/>
    </location>
</feature>
<feature type="disulfide bond" evidence="13">
    <location>
        <begin position="2284"/>
        <end position="2293"/>
    </location>
</feature>
<sequence>MNSLGTVLWIFSSLFLATGRSDTLELQCDSSHGWNKVLGKCVLKIHQHRSWTEASRYCQKLSTRYGAKLAEPKGPEVGALYSEVASQRVRIEDYWIGFNRVGYSGVTDSVGFWSDGRGASLEAGVWGDFQPDWQGGSCVYVDPEGKWNTDSCDVLLPSLCERQACPKGTFSCATTERCVGVASLCNGDDDCGDRSDERDCAQTCSFYQSGTEGAIQSVSYGSGPYPANKTCVWVIEGPVGSQIQIQVTDLETEKTLDVLELWEGSLDLATSKCLTRLSGSQRLDGILMSSNNFVIARFTADSTKEFRGFSLKWTSEFACQMMMIKNSRSKPGLAGEYVSSVTALDCQTLCSNSTACTGIEYSKTEHTCLLLRETPQVVASTCCDVYVKTCPGSLGIKSLVHVPNLGGRVDAGVDFKDISTPLYPLNYPGGLEILWIVQSKGMSVITLQVIDIELCGTDFVTVKDGEHPSANTLMTLTSSSVSGTMTISTGNRVYMYMKLDHHLKCRGVLLQYKRGCNLDLKTSKGMIFSPGYGVANYPPVLLCSWLIQTEAGRPLLLRFRDFRLQENMDYVQVFLGNTTSGSPVHTGSGFTGSVLPNNAISKSGVLLVRLTTSATGESKGFLASFSAGCKNINSSSVLMSSGALEIYPESVVTVQCRTGYFLQEPYSGLTQVTLRCQEGGIYDKVTPVCAQSFCGPAPLVENGYIVNSTGVYGGDKVTYSCKNGYSTTQSMVIMCRSNGVWGTVPSCQASACPSLPAAVFRGRRTTLTGDGTSHGSVIQYFCDPDYEIVGLSIIRCDNGAWYSSPPTCQKIPCLSSPVNNGEIDKAGNVGQGEVIRVTCGPGFEILGREEYKCGLEDPPSCINVNECSSSNGSVCDQICTDTVGGYVCSCREGYNVTGVRNNGCENTNECLEGNGFCDGTCVDTPGSYHCTCPRGQELYRYNGQNDLVLPASETGLEPYHQFHINHSCVAIECAPPSYLIPNGLALTLETKFFFGDEVTYMCNLGYVINGTGLSTHKITCQVDGTWSGVEPTCEVVRCLLDVASDPGVFPNTSVAYGGFYFLQCEMPDRSMVSLRRQCTYNVPTRRYQTVGDPFNCPYVNCGTPPSVRGADRYLYTCTLYGCTFEFTCRSVYTRTGNSSLGGSVVTCGADGGWDFGDLHCTDGVCPDPGYPPGGYSYTASLEEDGMIYYICQKTGYRPKDIYPIQCTEINGQLQWNSSDVKVTHECVDVQDPTMSSCPPMDITVTRYDAVNSSVPVFSDNSGIIHRVLVTPFNYQPDHVIGQETLISYIAFDNDQNSITCSFSVRIRDEIPPLLSCKPSSTVLIPDEAAIVTLDPLDFVSSVEQGSRTSSDTGVLRLTVADIGTVKTTRITATDSSGNTAQCSVQVKVEASKCQAWTLSISHGQKTCSQRSGNAGIDCVFRCDSGYVFSEDMNQRSVTVSCVSGGDWDREPPTCQEFSGAVYRQSFVLQYQTGPVTDTSCTSVYRAQLNTQWNVLTSSLRSLCQSGSSNMLTITAPQDSNVPRFQVIYNSDSTPNHIYVTVNLEIAPSGFIDTAYTSCALKIEDAFRTLSSDVGSLFQLYQSGVCPSSTSQQFVRTDASDFLCSGYQGTQRNNTEGKTYCVTCPPGYFTKDKKTCSPCPAGTYLDRGNFDTCFNCPSGTYSKKTGLYRQEECYLSCPPGFVSSSGEAPCVECDINTYSSNGRSCTTCPSNTLADKTGSASVTECADYCPAGYYSINGAMPCRPCPRNYYQPSLGASSCIECGSQQVTLDTAQSSSLGCVSGESTLCQPNPCQNGGVCGVVRHHFFCTCPQYYTGRVCEVFINPCSSSPCFNSGYCSYNSSALEGYTCQCQTRYSGERCEKDIDDCQFSDPSFVPCQNGGQCRDHNGGYQCFCPSYIGYTGTSCTVPKDPCGSVPCKNGGSCVAGGVIRHKCLCPSGYTGEDCSINIDECASNPCVNEGSCVDRVDGFSCTCGRGYSGDFCQIRSSEAVCSPSLCEGGVCVDDYQNDKAVCVCNSGYRLNESQCELVNYCSTNPCDNGGQCVPQYGGFICACLPGYGGPTCQFDINECASNPCLNGGQCLNQLNNYQCNCPVPGTGGIDCEDIRDDCSPNPCNVSHSDRCVDLLDDYYCQCHAGYRGKNCNLGDVDCQSFPCLHGGTCQPSGNSFTCTCKSGWEGDRCERAVDKCSSSPCQNGGQCVNTIDQHVCLCGSGNLGDNCEMTYDLCRLANPCVGPGSNCSVTNGVIQCQCPQGFAGSGCHIPLNSCENTTCQNGGSCQISNGTVQCTCVPGYTGSQCEADIDECVSAICPANSQCVDSVNSFSCVCQEGKIGEMCDKDVRYTFDLVIESSTGCSSRDEVRPESALFPLGTSQFSVSLWLRFTDRARPGPIISLYTLRDKSSVPVELLEIRFSGTAVTIGSTAVYLSHGSKNIMDGLWHHVAVTWTGLDATDPAFPKGIVTLFIDNQVVAKQEDFATGMQLPPLGWLIVGGRYDQSSNTIYRGNAFIGRLSQLQLTKSDLRTEIPNLFNNISYVPSQLNHKPITDILENRRVFVDYQSQLLGSVCRTINNCAQEFDASRYLSARHCPDDQLTVTDRAVPPTWIEAAYTNTTQVKYTRRSGEKRLPWGFYEISSAGFDTNGNAAVCSFVLYNRRAACRHIFPSAPFKGDKSCTLVSKGERCSTMCSLSDHTISRPGPKYYICGMYNLYDSPSRLHPFVLPPCAAFTNRLVDMTMRVELLLTEPCDQARDYVTSLARSRLSTISVLWGQGLCGQSACSNVSVICPSNPAGAPSLTAVFSSISEYLTNDQLQTSHVREVLMMELADKHTFDFQTSSPILSSIQFGIVSVCPRGQQLVGSLCVLCSVGTFYNTTSRQCQLCPVGQYQDREGQFSCKSCPSFPQATTTYQPGAQSIFSCKESCVSGSYYNLTTGFCQQCPLGYFQENSGNFHCSPCNVDKSTAYIGSKQRSSCRHLLFCGFILSDSYSLAVTTTETPNVGKSTNMEDEGFSTAVAISIVIGIIIFILAVVLLVLFFCKERVPCFGQNDVIPEGTTPWKYVNRYGDTSLKFVSYNLQDLRRRNRRKRVERHPVQYGPDVALGYNTEDSINFRDLPETITPRHLPPISHNIEADYEKPKKRRKKKKKSVSADGEPRPLKPLKGSGFKSSAPPSESGSHRRERGDNQYLDAVYTETHNGNILKIDSDNEDYR</sequence>
<dbReference type="PROSITE" id="PS50923">
    <property type="entry name" value="SUSHI"/>
    <property type="match status" value="5"/>
</dbReference>
<dbReference type="FunFam" id="2.10.25.10:FF:000122">
    <property type="entry name" value="Protein crumbs homolog 2"/>
    <property type="match status" value="2"/>
</dbReference>
<feature type="domain" description="EGF-like" evidence="20">
    <location>
        <begin position="1945"/>
        <end position="1981"/>
    </location>
</feature>
<evidence type="ECO:0000256" key="4">
    <source>
        <dbReference type="ARBA" id="ARBA00022692"/>
    </source>
</evidence>
<feature type="domain" description="EGF-like" evidence="20">
    <location>
        <begin position="2296"/>
        <end position="2332"/>
    </location>
</feature>
<dbReference type="InterPro" id="IPR036055">
    <property type="entry name" value="LDL_receptor-like_sf"/>
</dbReference>
<comment type="caution">
    <text evidence="13">Lacks conserved residue(s) required for the propagation of feature annotation.</text>
</comment>
<feature type="domain" description="CUB" evidence="19">
    <location>
        <begin position="405"/>
        <end position="515"/>
    </location>
</feature>
<dbReference type="InterPro" id="IPR013032">
    <property type="entry name" value="EGF-like_CS"/>
</dbReference>
<keyword evidence="26" id="KW-1185">Reference proteome</keyword>
<dbReference type="SUPFAM" id="SSF57535">
    <property type="entry name" value="Complement control module/SCR domain"/>
    <property type="match status" value="6"/>
</dbReference>
<dbReference type="InterPro" id="IPR035976">
    <property type="entry name" value="Sushi/SCR/CCP_sf"/>
</dbReference>
<feature type="disulfide bond" evidence="12">
    <location>
        <begin position="204"/>
        <end position="231"/>
    </location>
</feature>
<feature type="domain" description="EGF-like" evidence="20">
    <location>
        <begin position="1782"/>
        <end position="1818"/>
    </location>
</feature>
<dbReference type="FunFam" id="2.10.50.10:FF:000032">
    <property type="entry name" value="Uncharacterized protein, isoform A"/>
    <property type="match status" value="1"/>
</dbReference>
<evidence type="ECO:0000259" key="19">
    <source>
        <dbReference type="PROSITE" id="PS01180"/>
    </source>
</evidence>
<feature type="compositionally biased region" description="Basic residues" evidence="16">
    <location>
        <begin position="3126"/>
        <end position="3136"/>
    </location>
</feature>
<dbReference type="SMART" id="SM00192">
    <property type="entry name" value="LDLa"/>
    <property type="match status" value="1"/>
</dbReference>
<keyword evidence="2" id="KW-0217">Developmental protein</keyword>
<evidence type="ECO:0000256" key="10">
    <source>
        <dbReference type="ARBA" id="ARBA00023157"/>
    </source>
</evidence>
<dbReference type="PROSITE" id="PS01187">
    <property type="entry name" value="EGF_CA"/>
    <property type="match status" value="4"/>
</dbReference>
<dbReference type="Pfam" id="PF00084">
    <property type="entry name" value="Sushi"/>
    <property type="match status" value="3"/>
</dbReference>
<dbReference type="InterPro" id="IPR016186">
    <property type="entry name" value="C-type_lectin-like/link_sf"/>
</dbReference>
<reference evidence="25" key="1">
    <citation type="submission" date="2022-08" db="UniProtKB">
        <authorList>
            <consortium name="EnsemblMetazoa"/>
        </authorList>
    </citation>
    <scope>IDENTIFICATION</scope>
    <source>
        <strain evidence="25">05x7-T-G4-1.051#20</strain>
    </source>
</reference>
<feature type="disulfide bond" evidence="13">
    <location>
        <begin position="2130"/>
        <end position="2139"/>
    </location>
</feature>
<comment type="subcellular location">
    <subcellularLocation>
        <location evidence="1">Membrane</location>
        <topology evidence="1">Single-pass type I membrane protein</topology>
    </subcellularLocation>
</comment>
<dbReference type="SMART" id="SM00034">
    <property type="entry name" value="CLECT"/>
    <property type="match status" value="1"/>
</dbReference>
<evidence type="ECO:0000256" key="11">
    <source>
        <dbReference type="ARBA" id="ARBA00023180"/>
    </source>
</evidence>
<dbReference type="InterPro" id="IPR001791">
    <property type="entry name" value="Laminin_G"/>
</dbReference>
<evidence type="ECO:0000259" key="20">
    <source>
        <dbReference type="PROSITE" id="PS50026"/>
    </source>
</evidence>
<feature type="disulfide bond" evidence="14">
    <location>
        <begin position="185"/>
        <end position="200"/>
    </location>
</feature>
<dbReference type="CDD" id="cd00033">
    <property type="entry name" value="CCP"/>
    <property type="match status" value="4"/>
</dbReference>
<feature type="domain" description="Sushi" evidence="23">
    <location>
        <begin position="971"/>
        <end position="1035"/>
    </location>
</feature>
<dbReference type="SMART" id="SM00181">
    <property type="entry name" value="EGF"/>
    <property type="match status" value="17"/>
</dbReference>
<feature type="signal peptide" evidence="18">
    <location>
        <begin position="1"/>
        <end position="19"/>
    </location>
</feature>
<feature type="disulfide bond" evidence="13">
    <location>
        <begin position="2322"/>
        <end position="2331"/>
    </location>
</feature>
<evidence type="ECO:0000256" key="13">
    <source>
        <dbReference type="PROSITE-ProRule" id="PRU00076"/>
    </source>
</evidence>
<dbReference type="Pfam" id="PF07699">
    <property type="entry name" value="Ephrin_rec_like"/>
    <property type="match status" value="5"/>
</dbReference>
<dbReference type="InterPro" id="IPR001304">
    <property type="entry name" value="C-type_lectin-like"/>
</dbReference>
<dbReference type="Pfam" id="PF00008">
    <property type="entry name" value="EGF"/>
    <property type="match status" value="5"/>
</dbReference>
<feature type="disulfide bond" evidence="13">
    <location>
        <begin position="2111"/>
        <end position="2128"/>
    </location>
</feature>
<evidence type="ECO:0000256" key="9">
    <source>
        <dbReference type="ARBA" id="ARBA00023136"/>
    </source>
</evidence>
<dbReference type="CDD" id="cd00037">
    <property type="entry name" value="CLECT"/>
    <property type="match status" value="1"/>
</dbReference>
<dbReference type="PROSITE" id="PS50948">
    <property type="entry name" value="PAN"/>
    <property type="match status" value="1"/>
</dbReference>
<feature type="disulfide bond" evidence="13">
    <location>
        <begin position="2168"/>
        <end position="2177"/>
    </location>
</feature>
<feature type="domain" description="EGF-like" evidence="20">
    <location>
        <begin position="2025"/>
        <end position="2061"/>
    </location>
</feature>
<dbReference type="SUPFAM" id="SSF56436">
    <property type="entry name" value="C-type lectin-like"/>
    <property type="match status" value="1"/>
</dbReference>
<dbReference type="PROSITE" id="PS50026">
    <property type="entry name" value="EGF_3"/>
    <property type="match status" value="13"/>
</dbReference>
<dbReference type="CDD" id="cd00112">
    <property type="entry name" value="LDLa"/>
    <property type="match status" value="1"/>
</dbReference>
<dbReference type="InterPro" id="IPR013320">
    <property type="entry name" value="ConA-like_dom_sf"/>
</dbReference>
<dbReference type="GO" id="GO:0005509">
    <property type="term" value="F:calcium ion binding"/>
    <property type="evidence" value="ECO:0007669"/>
    <property type="project" value="InterPro"/>
</dbReference>
<feature type="domain" description="Sushi" evidence="23">
    <location>
        <begin position="1099"/>
        <end position="1162"/>
    </location>
</feature>
<dbReference type="InterPro" id="IPR003609">
    <property type="entry name" value="Pan_app"/>
</dbReference>
<keyword evidence="15" id="KW-0768">Sushi</keyword>
<feature type="domain" description="Apple" evidence="24">
    <location>
        <begin position="319"/>
        <end position="390"/>
    </location>
</feature>
<accession>A0A8W8L530</accession>
<feature type="domain" description="EGF-like" evidence="20">
    <location>
        <begin position="2218"/>
        <end position="2256"/>
    </location>
</feature>
<dbReference type="PROSITE" id="PS01180">
    <property type="entry name" value="CUB"/>
    <property type="match status" value="3"/>
</dbReference>
<evidence type="ECO:0000259" key="23">
    <source>
        <dbReference type="PROSITE" id="PS50923"/>
    </source>
</evidence>
<dbReference type="Pfam" id="PF00057">
    <property type="entry name" value="Ldl_recept_a"/>
    <property type="match status" value="1"/>
</dbReference>
<dbReference type="PROSITE" id="PS01186">
    <property type="entry name" value="EGF_2"/>
    <property type="match status" value="8"/>
</dbReference>
<dbReference type="InterPro" id="IPR051022">
    <property type="entry name" value="Notch_Cell-Fate_Det"/>
</dbReference>
<organism evidence="25 26">
    <name type="scientific">Magallana gigas</name>
    <name type="common">Pacific oyster</name>
    <name type="synonym">Crassostrea gigas</name>
    <dbReference type="NCBI Taxonomy" id="29159"/>
    <lineage>
        <taxon>Eukaryota</taxon>
        <taxon>Metazoa</taxon>
        <taxon>Spiralia</taxon>
        <taxon>Lophotrochozoa</taxon>
        <taxon>Mollusca</taxon>
        <taxon>Bivalvia</taxon>
        <taxon>Autobranchia</taxon>
        <taxon>Pteriomorphia</taxon>
        <taxon>Ostreida</taxon>
        <taxon>Ostreoidea</taxon>
        <taxon>Ostreidae</taxon>
        <taxon>Magallana</taxon>
    </lineage>
</organism>
<dbReference type="CDD" id="cd00110">
    <property type="entry name" value="LamG"/>
    <property type="match status" value="1"/>
</dbReference>
<keyword evidence="9 17" id="KW-0472">Membrane</keyword>
<feature type="domain" description="Sushi" evidence="23">
    <location>
        <begin position="1391"/>
        <end position="1456"/>
    </location>
</feature>
<feature type="transmembrane region" description="Helical" evidence="17">
    <location>
        <begin position="3003"/>
        <end position="3027"/>
    </location>
</feature>
<keyword evidence="10 13" id="KW-1015">Disulfide bond</keyword>
<dbReference type="PROSITE" id="PS00010">
    <property type="entry name" value="ASX_HYDROXYL"/>
    <property type="match status" value="5"/>
</dbReference>
<dbReference type="FunFam" id="2.10.25.10:FF:000095">
    <property type="entry name" value="Notch, isoform B"/>
    <property type="match status" value="1"/>
</dbReference>
<dbReference type="InterPro" id="IPR018097">
    <property type="entry name" value="EGF_Ca-bd_CS"/>
</dbReference>
<feature type="compositionally biased region" description="Polar residues" evidence="16">
    <location>
        <begin position="3154"/>
        <end position="3163"/>
    </location>
</feature>
<dbReference type="InterPro" id="IPR011641">
    <property type="entry name" value="Tyr-kin_ephrin_A/B_rcpt-like"/>
</dbReference>
<dbReference type="GO" id="GO:0007157">
    <property type="term" value="P:heterophilic cell-cell adhesion via plasma membrane cell adhesion molecules"/>
    <property type="evidence" value="ECO:0007669"/>
    <property type="project" value="TreeGrafter"/>
</dbReference>
<feature type="domain" description="EGF-like" evidence="20">
    <location>
        <begin position="1861"/>
        <end position="1904"/>
    </location>
</feature>
<dbReference type="PROSITE" id="PS50041">
    <property type="entry name" value="C_TYPE_LECTIN_2"/>
    <property type="match status" value="1"/>
</dbReference>
<evidence type="ECO:0000256" key="17">
    <source>
        <dbReference type="SAM" id="Phobius"/>
    </source>
</evidence>
<feature type="domain" description="EGF-like" evidence="20">
    <location>
        <begin position="2063"/>
        <end position="2100"/>
    </location>
</feature>
<feature type="domain" description="EGF-like" evidence="20">
    <location>
        <begin position="1820"/>
        <end position="1859"/>
    </location>
</feature>
<dbReference type="InterPro" id="IPR000859">
    <property type="entry name" value="CUB_dom"/>
</dbReference>
<evidence type="ECO:0000259" key="24">
    <source>
        <dbReference type="PROSITE" id="PS50948"/>
    </source>
</evidence>
<dbReference type="Pfam" id="PF00431">
    <property type="entry name" value="CUB"/>
    <property type="match status" value="2"/>
</dbReference>
<dbReference type="Pfam" id="PF12661">
    <property type="entry name" value="hEGF"/>
    <property type="match status" value="3"/>
</dbReference>
<keyword evidence="11" id="KW-0325">Glycoprotein</keyword>
<dbReference type="InterPro" id="IPR016187">
    <property type="entry name" value="CTDL_fold"/>
</dbReference>
<dbReference type="InterPro" id="IPR023415">
    <property type="entry name" value="LDLR_class-A_CS"/>
</dbReference>
<evidence type="ECO:0000259" key="21">
    <source>
        <dbReference type="PROSITE" id="PS50041"/>
    </source>
</evidence>
<dbReference type="Gene3D" id="2.10.50.10">
    <property type="entry name" value="Tumor Necrosis Factor Receptor, subunit A, domain 2"/>
    <property type="match status" value="4"/>
</dbReference>
<dbReference type="CDD" id="cd00054">
    <property type="entry name" value="EGF_CA"/>
    <property type="match status" value="12"/>
</dbReference>
<dbReference type="GO" id="GO:0032991">
    <property type="term" value="C:protein-containing complex"/>
    <property type="evidence" value="ECO:0007669"/>
    <property type="project" value="TreeGrafter"/>
</dbReference>
<feature type="domain" description="EGF-like" evidence="20">
    <location>
        <begin position="2102"/>
        <end position="2140"/>
    </location>
</feature>
<dbReference type="PROSITE" id="PS01209">
    <property type="entry name" value="LDLRA_1"/>
    <property type="match status" value="1"/>
</dbReference>
<dbReference type="InterPro" id="IPR003410">
    <property type="entry name" value="HYR_dom"/>
</dbReference>
<evidence type="ECO:0000256" key="18">
    <source>
        <dbReference type="SAM" id="SignalP"/>
    </source>
</evidence>
<keyword evidence="3 13" id="KW-0245">EGF-like domain</keyword>
<evidence type="ECO:0008006" key="27">
    <source>
        <dbReference type="Google" id="ProtNLM"/>
    </source>
</evidence>
<dbReference type="SUPFAM" id="SSF57184">
    <property type="entry name" value="Growth factor receptor domain"/>
    <property type="match status" value="3"/>
</dbReference>
<evidence type="ECO:0000256" key="16">
    <source>
        <dbReference type="SAM" id="MobiDB-lite"/>
    </source>
</evidence>
<dbReference type="SMART" id="SM01411">
    <property type="entry name" value="Ephrin_rec_like"/>
    <property type="match status" value="5"/>
</dbReference>
<dbReference type="SUPFAM" id="SSF57424">
    <property type="entry name" value="LDL receptor-like module"/>
    <property type="match status" value="1"/>
</dbReference>
<keyword evidence="5 18" id="KW-0732">Signal</keyword>
<evidence type="ECO:0000259" key="22">
    <source>
        <dbReference type="PROSITE" id="PS50825"/>
    </source>
</evidence>
<dbReference type="InterPro" id="IPR002172">
    <property type="entry name" value="LDrepeatLR_classA_rpt"/>
</dbReference>
<dbReference type="SUPFAM" id="SSF49854">
    <property type="entry name" value="Spermadhesin, CUB domain"/>
    <property type="match status" value="3"/>
</dbReference>
<dbReference type="CDD" id="cd00041">
    <property type="entry name" value="CUB"/>
    <property type="match status" value="3"/>
</dbReference>
<dbReference type="Gene3D" id="2.10.70.10">
    <property type="entry name" value="Complement Module, domain 1"/>
    <property type="match status" value="4"/>
</dbReference>
<feature type="domain" description="CUB" evidence="19">
    <location>
        <begin position="516"/>
        <end position="628"/>
    </location>
</feature>
<evidence type="ECO:0000256" key="2">
    <source>
        <dbReference type="ARBA" id="ARBA00022473"/>
    </source>
</evidence>
<keyword evidence="6" id="KW-0677">Repeat</keyword>
<keyword evidence="7" id="KW-0914">Notch signaling pathway</keyword>
<dbReference type="SUPFAM" id="SSF49899">
    <property type="entry name" value="Concanavalin A-like lectins/glucanases"/>
    <property type="match status" value="1"/>
</dbReference>
<feature type="domain" description="Sushi" evidence="23">
    <location>
        <begin position="750"/>
        <end position="810"/>
    </location>
</feature>
<feature type="disulfide bond" evidence="13">
    <location>
        <begin position="2246"/>
        <end position="2255"/>
    </location>
</feature>
<feature type="disulfide bond" evidence="13">
    <location>
        <begin position="1849"/>
        <end position="1858"/>
    </location>
</feature>